<dbReference type="STRING" id="1177982.SAMN04489711_12139"/>
<dbReference type="Gene3D" id="3.40.50.1820">
    <property type="entry name" value="alpha/beta hydrolase"/>
    <property type="match status" value="1"/>
</dbReference>
<proteinExistence type="predicted"/>
<dbReference type="Pfam" id="PF12697">
    <property type="entry name" value="Abhydrolase_6"/>
    <property type="match status" value="1"/>
</dbReference>
<reference evidence="3" key="1">
    <citation type="submission" date="2016-10" db="EMBL/GenBank/DDBJ databases">
        <authorList>
            <person name="Varghese N."/>
            <person name="Submissions S."/>
        </authorList>
    </citation>
    <scope>NUCLEOTIDE SEQUENCE [LARGE SCALE GENOMIC DNA]</scope>
    <source>
        <strain evidence="3">DSM 27981</strain>
    </source>
</reference>
<name>A0A1I2HAZ6_9BURK</name>
<evidence type="ECO:0000313" key="3">
    <source>
        <dbReference type="Proteomes" id="UP000199119"/>
    </source>
</evidence>
<dbReference type="AlphaFoldDB" id="A0A1I2HAZ6"/>
<evidence type="ECO:0000313" key="2">
    <source>
        <dbReference type="EMBL" id="SFF26822.1"/>
    </source>
</evidence>
<dbReference type="InterPro" id="IPR050266">
    <property type="entry name" value="AB_hydrolase_sf"/>
</dbReference>
<dbReference type="SUPFAM" id="SSF53474">
    <property type="entry name" value="alpha/beta-Hydrolases"/>
    <property type="match status" value="1"/>
</dbReference>
<gene>
    <name evidence="2" type="ORF">SAMN04489711_12139</name>
</gene>
<dbReference type="InterPro" id="IPR029058">
    <property type="entry name" value="AB_hydrolase_fold"/>
</dbReference>
<dbReference type="PANTHER" id="PTHR43798:SF29">
    <property type="entry name" value="AB HYDROLASE-1 DOMAIN-CONTAINING PROTEIN"/>
    <property type="match status" value="1"/>
</dbReference>
<dbReference type="Proteomes" id="UP000199119">
    <property type="component" value="Unassembled WGS sequence"/>
</dbReference>
<dbReference type="RefSeq" id="WP_092941824.1">
    <property type="nucleotide sequence ID" value="NZ_FONX01000021.1"/>
</dbReference>
<evidence type="ECO:0000259" key="1">
    <source>
        <dbReference type="Pfam" id="PF12697"/>
    </source>
</evidence>
<keyword evidence="3" id="KW-1185">Reference proteome</keyword>
<sequence>MDERATNLPLVLLPGLLCDEAVWAPQQAALVAQGVPVETGSYGTIDRIESMARYMLAQVAAPRFALAGHSMGGRVALEMVRQAPGRIAGLALLDTGTAALAPGAAGEQERQGRLELLALAERDGMEAMARRWVPPMVHPDVCGTPLFERIVAMVARSDTRRFAAQIHALLERPDAEPVLRGLHCPLLLVCGKQDQWSPPERHEAMQEMVPDAMLRLVDHCGHMSPMEQPQAVATALLHWFEDFRHDG</sequence>
<dbReference type="PRINTS" id="PR00111">
    <property type="entry name" value="ABHYDROLASE"/>
</dbReference>
<dbReference type="InterPro" id="IPR000073">
    <property type="entry name" value="AB_hydrolase_1"/>
</dbReference>
<feature type="domain" description="AB hydrolase-1" evidence="1">
    <location>
        <begin position="11"/>
        <end position="234"/>
    </location>
</feature>
<dbReference type="PANTHER" id="PTHR43798">
    <property type="entry name" value="MONOACYLGLYCEROL LIPASE"/>
    <property type="match status" value="1"/>
</dbReference>
<protein>
    <submittedName>
        <fullName evidence="2">Pimeloyl-ACP methyl ester carboxylesterase</fullName>
    </submittedName>
</protein>
<dbReference type="EMBL" id="FONX01000021">
    <property type="protein sequence ID" value="SFF26822.1"/>
    <property type="molecule type" value="Genomic_DNA"/>
</dbReference>
<accession>A0A1I2HAZ6</accession>
<organism evidence="2 3">
    <name type="scientific">Paracidovorax wautersii</name>
    <dbReference type="NCBI Taxonomy" id="1177982"/>
    <lineage>
        <taxon>Bacteria</taxon>
        <taxon>Pseudomonadati</taxon>
        <taxon>Pseudomonadota</taxon>
        <taxon>Betaproteobacteria</taxon>
        <taxon>Burkholderiales</taxon>
        <taxon>Comamonadaceae</taxon>
        <taxon>Paracidovorax</taxon>
    </lineage>
</organism>
<dbReference type="OrthoDB" id="2086224at2"/>